<sequence length="90" mass="10164">MGLRTLFGLFIVPNTTSRSYQIMHSWNGRSLDHPRGGRRLAGCILIVVIDFPESVAKSPGDGQGSVLFKTWHEQVQRRRCSEVDAKHPYP</sequence>
<gene>
    <name evidence="1" type="ORF">PAXRUDRAFT_544519</name>
</gene>
<organism evidence="1 2">
    <name type="scientific">Paxillus rubicundulus Ve08.2h10</name>
    <dbReference type="NCBI Taxonomy" id="930991"/>
    <lineage>
        <taxon>Eukaryota</taxon>
        <taxon>Fungi</taxon>
        <taxon>Dikarya</taxon>
        <taxon>Basidiomycota</taxon>
        <taxon>Agaricomycotina</taxon>
        <taxon>Agaricomycetes</taxon>
        <taxon>Agaricomycetidae</taxon>
        <taxon>Boletales</taxon>
        <taxon>Paxilineae</taxon>
        <taxon>Paxillaceae</taxon>
        <taxon>Paxillus</taxon>
    </lineage>
</organism>
<proteinExistence type="predicted"/>
<name>A0A0D0DUV3_9AGAM</name>
<protein>
    <submittedName>
        <fullName evidence="1">Uncharacterized protein</fullName>
    </submittedName>
</protein>
<dbReference type="Proteomes" id="UP000054538">
    <property type="component" value="Unassembled WGS sequence"/>
</dbReference>
<dbReference type="EMBL" id="KN825224">
    <property type="protein sequence ID" value="KIK92991.1"/>
    <property type="molecule type" value="Genomic_DNA"/>
</dbReference>
<dbReference type="AlphaFoldDB" id="A0A0D0DUV3"/>
<keyword evidence="2" id="KW-1185">Reference proteome</keyword>
<evidence type="ECO:0000313" key="2">
    <source>
        <dbReference type="Proteomes" id="UP000054538"/>
    </source>
</evidence>
<dbReference type="InParanoid" id="A0A0D0DUV3"/>
<reference evidence="2" key="2">
    <citation type="submission" date="2015-01" db="EMBL/GenBank/DDBJ databases">
        <title>Evolutionary Origins and Diversification of the Mycorrhizal Mutualists.</title>
        <authorList>
            <consortium name="DOE Joint Genome Institute"/>
            <consortium name="Mycorrhizal Genomics Consortium"/>
            <person name="Kohler A."/>
            <person name="Kuo A."/>
            <person name="Nagy L.G."/>
            <person name="Floudas D."/>
            <person name="Copeland A."/>
            <person name="Barry K.W."/>
            <person name="Cichocki N."/>
            <person name="Veneault-Fourrey C."/>
            <person name="LaButti K."/>
            <person name="Lindquist E.A."/>
            <person name="Lipzen A."/>
            <person name="Lundell T."/>
            <person name="Morin E."/>
            <person name="Murat C."/>
            <person name="Riley R."/>
            <person name="Ohm R."/>
            <person name="Sun H."/>
            <person name="Tunlid A."/>
            <person name="Henrissat B."/>
            <person name="Grigoriev I.V."/>
            <person name="Hibbett D.S."/>
            <person name="Martin F."/>
        </authorList>
    </citation>
    <scope>NUCLEOTIDE SEQUENCE [LARGE SCALE GENOMIC DNA]</scope>
    <source>
        <strain evidence="2">Ve08.2h10</strain>
    </source>
</reference>
<reference evidence="1 2" key="1">
    <citation type="submission" date="2014-04" db="EMBL/GenBank/DDBJ databases">
        <authorList>
            <consortium name="DOE Joint Genome Institute"/>
            <person name="Kuo A."/>
            <person name="Kohler A."/>
            <person name="Jargeat P."/>
            <person name="Nagy L.G."/>
            <person name="Floudas D."/>
            <person name="Copeland A."/>
            <person name="Barry K.W."/>
            <person name="Cichocki N."/>
            <person name="Veneault-Fourrey C."/>
            <person name="LaButti K."/>
            <person name="Lindquist E.A."/>
            <person name="Lipzen A."/>
            <person name="Lundell T."/>
            <person name="Morin E."/>
            <person name="Murat C."/>
            <person name="Sun H."/>
            <person name="Tunlid A."/>
            <person name="Henrissat B."/>
            <person name="Grigoriev I.V."/>
            <person name="Hibbett D.S."/>
            <person name="Martin F."/>
            <person name="Nordberg H.P."/>
            <person name="Cantor M.N."/>
            <person name="Hua S.X."/>
        </authorList>
    </citation>
    <scope>NUCLEOTIDE SEQUENCE [LARGE SCALE GENOMIC DNA]</scope>
    <source>
        <strain evidence="1 2">Ve08.2h10</strain>
    </source>
</reference>
<evidence type="ECO:0000313" key="1">
    <source>
        <dbReference type="EMBL" id="KIK92991.1"/>
    </source>
</evidence>
<dbReference type="HOGENOM" id="CLU_2441519_0_0_1"/>
<accession>A0A0D0DUV3</accession>